<keyword evidence="3" id="KW-1185">Reference proteome</keyword>
<dbReference type="OrthoDB" id="5645193at2"/>
<name>A0A378JMC1_9GAMM</name>
<dbReference type="AlphaFoldDB" id="A0A378JMC1"/>
<dbReference type="RefSeq" id="WP_058499004.1">
    <property type="nucleotide sequence ID" value="NZ_CAAAHW010000014.1"/>
</dbReference>
<dbReference type="STRING" id="45066.Lgra_1882"/>
<gene>
    <name evidence="1" type="ORF">Lgra_1882</name>
    <name evidence="2" type="ORF">NCTC12388_02634</name>
</gene>
<dbReference type="Proteomes" id="UP000254476">
    <property type="component" value="Unassembled WGS sequence"/>
</dbReference>
<evidence type="ECO:0000313" key="4">
    <source>
        <dbReference type="Proteomes" id="UP000254476"/>
    </source>
</evidence>
<reference evidence="1 3" key="1">
    <citation type="submission" date="2015-11" db="EMBL/GenBank/DDBJ databases">
        <title>Genomic analysis of 38 Legionella species identifies large and diverse effector repertoires.</title>
        <authorList>
            <person name="Burstein D."/>
            <person name="Amaro F."/>
            <person name="Zusman T."/>
            <person name="Lifshitz Z."/>
            <person name="Cohen O."/>
            <person name="Gilbert J.A."/>
            <person name="Pupko T."/>
            <person name="Shuman H.A."/>
            <person name="Segal G."/>
        </authorList>
    </citation>
    <scope>NUCLEOTIDE SEQUENCE [LARGE SCALE GENOMIC DNA]</scope>
    <source>
        <strain evidence="1 3">Lyon 8420412</strain>
    </source>
</reference>
<evidence type="ECO:0000313" key="1">
    <source>
        <dbReference type="EMBL" id="KTD10916.1"/>
    </source>
</evidence>
<organism evidence="2 4">
    <name type="scientific">Legionella gratiana</name>
    <dbReference type="NCBI Taxonomy" id="45066"/>
    <lineage>
        <taxon>Bacteria</taxon>
        <taxon>Pseudomonadati</taxon>
        <taxon>Pseudomonadota</taxon>
        <taxon>Gammaproteobacteria</taxon>
        <taxon>Legionellales</taxon>
        <taxon>Legionellaceae</taxon>
        <taxon>Legionella</taxon>
    </lineage>
</organism>
<evidence type="ECO:0000313" key="2">
    <source>
        <dbReference type="EMBL" id="STX45890.1"/>
    </source>
</evidence>
<dbReference type="EMBL" id="LNYE01000022">
    <property type="protein sequence ID" value="KTD10916.1"/>
    <property type="molecule type" value="Genomic_DNA"/>
</dbReference>
<dbReference type="Proteomes" id="UP000054691">
    <property type="component" value="Unassembled WGS sequence"/>
</dbReference>
<evidence type="ECO:0000313" key="3">
    <source>
        <dbReference type="Proteomes" id="UP000054691"/>
    </source>
</evidence>
<accession>A0A378JMC1</accession>
<dbReference type="EMBL" id="UGOB01000001">
    <property type="protein sequence ID" value="STX45890.1"/>
    <property type="molecule type" value="Genomic_DNA"/>
</dbReference>
<proteinExistence type="predicted"/>
<protein>
    <submittedName>
        <fullName evidence="2">Uncharacterized protein</fullName>
    </submittedName>
</protein>
<reference evidence="2 4" key="2">
    <citation type="submission" date="2018-06" db="EMBL/GenBank/DDBJ databases">
        <authorList>
            <consortium name="Pathogen Informatics"/>
            <person name="Doyle S."/>
        </authorList>
    </citation>
    <scope>NUCLEOTIDE SEQUENCE [LARGE SCALE GENOMIC DNA]</scope>
    <source>
        <strain evidence="2 4">NCTC12388</strain>
    </source>
</reference>
<sequence>MKRKLLKLFIGTFYAHTLYADSDNPCSDMLNVVNSPSYLSSPCSIPFKKVLIELNYIDQQLNGHQGVQQSVPNAEIRFGLPYNNEFDINPPTYIQQKSFPGSGNTTTFFTFKHSIYYNQQWIFAVEEIVNTPGGSAAYGSHGWGSTFNGVANYTINDYLSFAGMLGISRISDPSLNGGHYFNSINPDVVLSYSISDKLLLYGEVYGQSKISAEEGAGFNFDSGILFHIYPNTVVSISGGQQLYNYLGGFTHYINFAMCVMM</sequence>